<feature type="domain" description="Amidase" evidence="2">
    <location>
        <begin position="89"/>
        <end position="371"/>
    </location>
</feature>
<feature type="chain" id="PRO_5019870178" evidence="1">
    <location>
        <begin position="24"/>
        <end position="785"/>
    </location>
</feature>
<feature type="signal peptide" evidence="1">
    <location>
        <begin position="1"/>
        <end position="23"/>
    </location>
</feature>
<evidence type="ECO:0000313" key="3">
    <source>
        <dbReference type="EMBL" id="GAM42594.1"/>
    </source>
</evidence>
<evidence type="ECO:0000259" key="2">
    <source>
        <dbReference type="Pfam" id="PF01425"/>
    </source>
</evidence>
<dbReference type="PANTHER" id="PTHR42678:SF37">
    <property type="entry name" value="AMIDASE C869.01-RELATED"/>
    <property type="match status" value="1"/>
</dbReference>
<name>A0A478ECC2_TALPI</name>
<dbReference type="Proteomes" id="UP000053095">
    <property type="component" value="Unassembled WGS sequence"/>
</dbReference>
<reference evidence="4" key="1">
    <citation type="journal article" date="2015" name="Genome Announc.">
        <title>Draft genome sequence of Talaromyces cellulolyticus strain Y-94, a source of lignocellulosic biomass-degrading enzymes.</title>
        <authorList>
            <person name="Fujii T."/>
            <person name="Koike H."/>
            <person name="Sawayama S."/>
            <person name="Yano S."/>
            <person name="Inoue H."/>
        </authorList>
    </citation>
    <scope>NUCLEOTIDE SEQUENCE [LARGE SCALE GENOMIC DNA]</scope>
    <source>
        <strain evidence="4">Y-94</strain>
    </source>
</reference>
<keyword evidence="4" id="KW-1185">Reference proteome</keyword>
<dbReference type="SUPFAM" id="SSF75304">
    <property type="entry name" value="Amidase signature (AS) enzymes"/>
    <property type="match status" value="1"/>
</dbReference>
<dbReference type="PANTHER" id="PTHR42678">
    <property type="entry name" value="AMIDASE"/>
    <property type="match status" value="1"/>
</dbReference>
<dbReference type="AlphaFoldDB" id="A0A478ECC2"/>
<dbReference type="EMBL" id="DF933840">
    <property type="protein sequence ID" value="GAM42594.1"/>
    <property type="molecule type" value="Genomic_DNA"/>
</dbReference>
<dbReference type="Gene3D" id="3.90.1300.10">
    <property type="entry name" value="Amidase signature (AS) domain"/>
    <property type="match status" value="1"/>
</dbReference>
<proteinExistence type="predicted"/>
<keyword evidence="1" id="KW-0732">Signal</keyword>
<protein>
    <submittedName>
        <fullName evidence="3">Amidase</fullName>
    </submittedName>
</protein>
<dbReference type="InterPro" id="IPR023631">
    <property type="entry name" value="Amidase_dom"/>
</dbReference>
<evidence type="ECO:0000256" key="1">
    <source>
        <dbReference type="SAM" id="SignalP"/>
    </source>
</evidence>
<dbReference type="Pfam" id="PF01425">
    <property type="entry name" value="Amidase"/>
    <property type="match status" value="1"/>
</dbReference>
<organism evidence="3 4">
    <name type="scientific">Talaromyces pinophilus</name>
    <name type="common">Penicillium pinophilum</name>
    <dbReference type="NCBI Taxonomy" id="128442"/>
    <lineage>
        <taxon>Eukaryota</taxon>
        <taxon>Fungi</taxon>
        <taxon>Dikarya</taxon>
        <taxon>Ascomycota</taxon>
        <taxon>Pezizomycotina</taxon>
        <taxon>Eurotiomycetes</taxon>
        <taxon>Eurotiomycetidae</taxon>
        <taxon>Eurotiales</taxon>
        <taxon>Trichocomaceae</taxon>
        <taxon>Talaromyces</taxon>
        <taxon>Talaromyces sect. Talaromyces</taxon>
    </lineage>
</organism>
<dbReference type="InterPro" id="IPR036928">
    <property type="entry name" value="AS_sf"/>
</dbReference>
<accession>A0A478ECC2</accession>
<evidence type="ECO:0000313" key="4">
    <source>
        <dbReference type="Proteomes" id="UP000053095"/>
    </source>
</evidence>
<sequence length="785" mass="85651">MQLPSRVLTTAIAAWGLIGLSSASHGTKNDPLVSQQIDNQPYPYDFPKIGVNGTDLFPMRLCNGFKLEEATIDDIQAAFNSGKLTGVQLLKCYYERIYQVQPYLNAILQFNPDAMDIAAALDAERQNGTVRGPLHGIPFVVKDNIASKDKMETTAGSWALVGSVVPRDAHVVYRLREAGAVLLGKAALSEWADMRSNDYSEGYSGRGGQCRNPYNFTVNPGGSSTGSGITVSSNQVSFALGTETDGSVINPAERSAIVGIKPTVGLTSRAGVIPESIHQDSVGTFGKTVRDATYVLDAIYGIDQRDNYTLAQKGKTPNGGYSQFLTDKLALKGAVFGLPWLSFWQYNDPAQNAQLMELLDLIRSAGATIINGTELPYYKDISYLSDLENTNIRSLEDIVKYNDDNAGSEGGIPGVNPAFASGQDGFLASLATKGVMNETYWQALTYCQRTSREDGIDAALNYNGHNLTALLVPPDFGPTYEIAAQAGYPVITLPAGINKVSKMPYGLALIGTAFSEATLIKYASAIEDLQLSSDTPWKRSLPTWTKLRETMISHLSYERVPERHASVFDHNKYQLIHFVNPRSTAKPEKRPITLQHDKVKEAEDKVKYLGVWLDVKLTFEYHREQAVAKAGTSLEALRGLAGSTWGVALGSMRRIYQAIVIPQMLFGAAAWYQPDLMTRRQINATIRDFATIQKRAACLISGAFRTTAAEALNVELHLLPIRQQLDQLTKMTAVRIRTGPSHGIPSGMLMKRTNEKLTLGGYTPMEAHAWKTGGCLTAPPPSAMA</sequence>
<gene>
    <name evidence="3" type="ORF">TCE0_044r16710</name>
</gene>